<dbReference type="RefSeq" id="WP_188038205.1">
    <property type="nucleotide sequence ID" value="NZ_JACVHF010000001.1"/>
</dbReference>
<evidence type="ECO:0000256" key="3">
    <source>
        <dbReference type="ARBA" id="ARBA00013194"/>
    </source>
</evidence>
<evidence type="ECO:0000256" key="7">
    <source>
        <dbReference type="ARBA" id="ARBA00023186"/>
    </source>
</evidence>
<dbReference type="Pfam" id="PF05697">
    <property type="entry name" value="Trigger_N"/>
    <property type="match status" value="1"/>
</dbReference>
<dbReference type="InterPro" id="IPR036611">
    <property type="entry name" value="Trigger_fac_ribosome-bd_sf"/>
</dbReference>
<evidence type="ECO:0000256" key="8">
    <source>
        <dbReference type="ARBA" id="ARBA00023235"/>
    </source>
</evidence>
<keyword evidence="17" id="KW-1185">Reference proteome</keyword>
<comment type="catalytic activity">
    <reaction evidence="1 12 13">
        <text>[protein]-peptidylproline (omega=180) = [protein]-peptidylproline (omega=0)</text>
        <dbReference type="Rhea" id="RHEA:16237"/>
        <dbReference type="Rhea" id="RHEA-COMP:10747"/>
        <dbReference type="Rhea" id="RHEA-COMP:10748"/>
        <dbReference type="ChEBI" id="CHEBI:83833"/>
        <dbReference type="ChEBI" id="CHEBI:83834"/>
        <dbReference type="EC" id="5.2.1.8"/>
    </reaction>
</comment>
<dbReference type="Pfam" id="PF05698">
    <property type="entry name" value="Trigger_C"/>
    <property type="match status" value="1"/>
</dbReference>
<dbReference type="NCBIfam" id="TIGR00115">
    <property type="entry name" value="tig"/>
    <property type="match status" value="1"/>
</dbReference>
<evidence type="ECO:0000313" key="17">
    <source>
        <dbReference type="Proteomes" id="UP000617402"/>
    </source>
</evidence>
<comment type="similarity">
    <text evidence="2 12 14">Belongs to the FKBP-type PPIase family. Tig subfamily.</text>
</comment>
<keyword evidence="8 12" id="KW-0413">Isomerase</keyword>
<dbReference type="InterPro" id="IPR008881">
    <property type="entry name" value="Trigger_fac_ribosome-bd_bac"/>
</dbReference>
<organism evidence="16 17">
    <name type="scientific">Heliobacterium chlorum</name>
    <dbReference type="NCBI Taxonomy" id="2698"/>
    <lineage>
        <taxon>Bacteria</taxon>
        <taxon>Bacillati</taxon>
        <taxon>Bacillota</taxon>
        <taxon>Clostridia</taxon>
        <taxon>Eubacteriales</taxon>
        <taxon>Heliobacteriaceae</taxon>
        <taxon>Heliobacterium</taxon>
    </lineage>
</organism>
<dbReference type="Gene3D" id="3.30.70.1050">
    <property type="entry name" value="Trigger factor ribosome-binding domain"/>
    <property type="match status" value="1"/>
</dbReference>
<dbReference type="Gene3D" id="1.10.3120.10">
    <property type="entry name" value="Trigger factor, C-terminal domain"/>
    <property type="match status" value="1"/>
</dbReference>
<name>A0ABR7SYA5_HELCL</name>
<evidence type="ECO:0000256" key="12">
    <source>
        <dbReference type="HAMAP-Rule" id="MF_00303"/>
    </source>
</evidence>
<gene>
    <name evidence="12" type="primary">tig</name>
    <name evidence="16" type="ORF">H1S01_00665</name>
</gene>
<dbReference type="InterPro" id="IPR037041">
    <property type="entry name" value="Trigger_fac_C_sf"/>
</dbReference>
<evidence type="ECO:0000256" key="1">
    <source>
        <dbReference type="ARBA" id="ARBA00000971"/>
    </source>
</evidence>
<comment type="domain">
    <text evidence="12">Consists of 3 domains; the N-terminus binds the ribosome, the middle domain has PPIase activity, while the C-terminus has intrinsic chaperone activity on its own.</text>
</comment>
<evidence type="ECO:0000259" key="15">
    <source>
        <dbReference type="PROSITE" id="PS50059"/>
    </source>
</evidence>
<dbReference type="SUPFAM" id="SSF109998">
    <property type="entry name" value="Triger factor/SurA peptide-binding domain-like"/>
    <property type="match status" value="1"/>
</dbReference>
<comment type="subcellular location">
    <subcellularLocation>
        <location evidence="12">Cytoplasm</location>
    </subcellularLocation>
    <text evidence="12">About half TF is bound to the ribosome near the polypeptide exit tunnel while the other half is free in the cytoplasm.</text>
</comment>
<evidence type="ECO:0000256" key="2">
    <source>
        <dbReference type="ARBA" id="ARBA00005464"/>
    </source>
</evidence>
<dbReference type="GO" id="GO:0003755">
    <property type="term" value="F:peptidyl-prolyl cis-trans isomerase activity"/>
    <property type="evidence" value="ECO:0007669"/>
    <property type="project" value="UniProtKB-EC"/>
</dbReference>
<dbReference type="Pfam" id="PF00254">
    <property type="entry name" value="FKBP_C"/>
    <property type="match status" value="1"/>
</dbReference>
<dbReference type="InterPro" id="IPR008880">
    <property type="entry name" value="Trigger_fac_C"/>
</dbReference>
<dbReference type="Gene3D" id="3.10.50.40">
    <property type="match status" value="1"/>
</dbReference>
<evidence type="ECO:0000256" key="11">
    <source>
        <dbReference type="ARBA" id="ARBA00029986"/>
    </source>
</evidence>
<dbReference type="SUPFAM" id="SSF102735">
    <property type="entry name" value="Trigger factor ribosome-binding domain"/>
    <property type="match status" value="1"/>
</dbReference>
<evidence type="ECO:0000256" key="10">
    <source>
        <dbReference type="ARBA" id="ARBA00024849"/>
    </source>
</evidence>
<evidence type="ECO:0000256" key="4">
    <source>
        <dbReference type="ARBA" id="ARBA00016902"/>
    </source>
</evidence>
<dbReference type="EMBL" id="JACVHF010000001">
    <property type="protein sequence ID" value="MBC9783015.1"/>
    <property type="molecule type" value="Genomic_DNA"/>
</dbReference>
<reference evidence="16 17" key="1">
    <citation type="submission" date="2020-07" db="EMBL/GenBank/DDBJ databases">
        <title>Draft whole-genome sequence of Heliobacterium chlorum DSM 3682, type strain.</title>
        <authorList>
            <person name="Kyndt J.A."/>
            <person name="Meyer T.E."/>
            <person name="Imhoff J.F."/>
        </authorList>
    </citation>
    <scope>NUCLEOTIDE SEQUENCE [LARGE SCALE GENOMIC DNA]</scope>
    <source>
        <strain evidence="16 17">DSM 3682</strain>
    </source>
</reference>
<keyword evidence="7 12" id="KW-0143">Chaperone</keyword>
<evidence type="ECO:0000313" key="16">
    <source>
        <dbReference type="EMBL" id="MBC9783015.1"/>
    </source>
</evidence>
<dbReference type="PIRSF" id="PIRSF003095">
    <property type="entry name" value="Trigger_factor"/>
    <property type="match status" value="1"/>
</dbReference>
<evidence type="ECO:0000256" key="13">
    <source>
        <dbReference type="PROSITE-ProRule" id="PRU00277"/>
    </source>
</evidence>
<dbReference type="PROSITE" id="PS50059">
    <property type="entry name" value="FKBP_PPIASE"/>
    <property type="match status" value="1"/>
</dbReference>
<proteinExistence type="inferred from homology"/>
<keyword evidence="12" id="KW-0963">Cytoplasm</keyword>
<evidence type="ECO:0000256" key="6">
    <source>
        <dbReference type="ARBA" id="ARBA00023110"/>
    </source>
</evidence>
<keyword evidence="5 12" id="KW-0132">Cell division</keyword>
<keyword evidence="6 12" id="KW-0697">Rotamase</keyword>
<dbReference type="PANTHER" id="PTHR30560">
    <property type="entry name" value="TRIGGER FACTOR CHAPERONE AND PEPTIDYL-PROLYL CIS/TRANS ISOMERASE"/>
    <property type="match status" value="1"/>
</dbReference>
<dbReference type="InterPro" id="IPR046357">
    <property type="entry name" value="PPIase_dom_sf"/>
</dbReference>
<dbReference type="EC" id="5.2.1.8" evidence="3 12"/>
<dbReference type="InterPro" id="IPR027304">
    <property type="entry name" value="Trigger_fact/SurA_dom_sf"/>
</dbReference>
<dbReference type="SUPFAM" id="SSF54534">
    <property type="entry name" value="FKBP-like"/>
    <property type="match status" value="1"/>
</dbReference>
<comment type="function">
    <text evidence="10 12">Involved in protein export. Acts as a chaperone by maintaining the newly synthesized protein in an open conformation. Functions as a peptidyl-prolyl cis-trans isomerase.</text>
</comment>
<sequence>MKATVEKIDKNQVVLHIEVEAEKLEKAIEKAYKKLVGKINIPGFRKGKTPRKIIEARFGKEVFYEDALEFVVPEAYAEAIAENNVDPVDQPEIDVQKIEQGQPLVFKATVTVKPEVQLGEYKGVEVENKPVTVTDEDVQRQLETMQKRHARLIIVGEEGEAQMGDTVTIDFEGFKDEVPFEGGKGEDYPLELGSNTFIPGFEEALVGAKVGENRDLNITFPAEYHVKTLAGQPAVFKTVVKEIKRKEYATIDDEFAKDVSDFDSLDELKADIRKNLQESAEKAGEQAKQNAVLDKVVANAELDVPQVMVDKRVEQLLEDYGQRLQYQGLSLDQFIEMTGQSKDDLKAQFVPEGLKSVKQELVLEAIAKAEALAVTEEEVNKEIETMANNYKQPAATIKKMLLSRGQIDNLKQSILLDKTVKFLIETANFVEA</sequence>
<accession>A0ABR7SYA5</accession>
<dbReference type="InterPro" id="IPR001179">
    <property type="entry name" value="PPIase_FKBP_dom"/>
</dbReference>
<evidence type="ECO:0000256" key="14">
    <source>
        <dbReference type="RuleBase" id="RU003914"/>
    </source>
</evidence>
<keyword evidence="9 12" id="KW-0131">Cell cycle</keyword>
<dbReference type="Proteomes" id="UP000617402">
    <property type="component" value="Unassembled WGS sequence"/>
</dbReference>
<evidence type="ECO:0000256" key="5">
    <source>
        <dbReference type="ARBA" id="ARBA00022618"/>
    </source>
</evidence>
<dbReference type="HAMAP" id="MF_00303">
    <property type="entry name" value="Trigger_factor_Tig"/>
    <property type="match status" value="1"/>
</dbReference>
<comment type="caution">
    <text evidence="16">The sequence shown here is derived from an EMBL/GenBank/DDBJ whole genome shotgun (WGS) entry which is preliminary data.</text>
</comment>
<feature type="domain" description="PPIase FKBP-type" evidence="15">
    <location>
        <begin position="164"/>
        <end position="249"/>
    </location>
</feature>
<evidence type="ECO:0000256" key="9">
    <source>
        <dbReference type="ARBA" id="ARBA00023306"/>
    </source>
</evidence>
<protein>
    <recommendedName>
        <fullName evidence="4 12">Trigger factor</fullName>
        <shortName evidence="12">TF</shortName>
        <ecNumber evidence="3 12">5.2.1.8</ecNumber>
    </recommendedName>
    <alternativeName>
        <fullName evidence="11 12">PPIase</fullName>
    </alternativeName>
</protein>
<dbReference type="PANTHER" id="PTHR30560:SF3">
    <property type="entry name" value="TRIGGER FACTOR-LIKE PROTEIN TIG, CHLOROPLASTIC"/>
    <property type="match status" value="1"/>
</dbReference>
<dbReference type="InterPro" id="IPR005215">
    <property type="entry name" value="Trig_fac"/>
</dbReference>